<keyword evidence="5" id="KW-1185">Reference proteome</keyword>
<dbReference type="Proteomes" id="UP001372834">
    <property type="component" value="Unassembled WGS sequence"/>
</dbReference>
<dbReference type="AlphaFoldDB" id="A0AAN8SC83"/>
<reference evidence="4 6" key="1">
    <citation type="submission" date="2023-10" db="EMBL/GenBank/DDBJ databases">
        <title>Genomes of two closely related lineages of the louse Polyplax serrata with different host specificities.</title>
        <authorList>
            <person name="Martinu J."/>
            <person name="Tarabai H."/>
            <person name="Stefka J."/>
            <person name="Hypsa V."/>
        </authorList>
    </citation>
    <scope>NUCLEOTIDE SEQUENCE [LARGE SCALE GENOMIC DNA]</scope>
    <source>
        <strain evidence="3">98ZLc_SE</strain>
        <strain evidence="4">HR10_N</strain>
    </source>
</reference>
<dbReference type="Pfam" id="PF00386">
    <property type="entry name" value="C1q"/>
    <property type="match status" value="1"/>
</dbReference>
<evidence type="ECO:0000313" key="3">
    <source>
        <dbReference type="EMBL" id="KAK6623875.1"/>
    </source>
</evidence>
<dbReference type="SMART" id="SM00110">
    <property type="entry name" value="C1Q"/>
    <property type="match status" value="1"/>
</dbReference>
<dbReference type="InterPro" id="IPR008983">
    <property type="entry name" value="Tumour_necrosis_fac-like_dom"/>
</dbReference>
<keyword evidence="1" id="KW-0732">Signal</keyword>
<gene>
    <name evidence="4" type="ORF">RUM43_004824</name>
    <name evidence="3" type="ORF">RUM44_010731</name>
</gene>
<organism evidence="4 6">
    <name type="scientific">Polyplax serrata</name>
    <name type="common">Common mouse louse</name>
    <dbReference type="NCBI Taxonomy" id="468196"/>
    <lineage>
        <taxon>Eukaryota</taxon>
        <taxon>Metazoa</taxon>
        <taxon>Ecdysozoa</taxon>
        <taxon>Arthropoda</taxon>
        <taxon>Hexapoda</taxon>
        <taxon>Insecta</taxon>
        <taxon>Pterygota</taxon>
        <taxon>Neoptera</taxon>
        <taxon>Paraneoptera</taxon>
        <taxon>Psocodea</taxon>
        <taxon>Troctomorpha</taxon>
        <taxon>Phthiraptera</taxon>
        <taxon>Anoplura</taxon>
        <taxon>Polyplacidae</taxon>
        <taxon>Polyplax</taxon>
    </lineage>
</organism>
<dbReference type="EMBL" id="JAWJWF010000046">
    <property type="protein sequence ID" value="KAK6623875.1"/>
    <property type="molecule type" value="Genomic_DNA"/>
</dbReference>
<dbReference type="EMBL" id="JAWJWE010000002">
    <property type="protein sequence ID" value="KAK6643319.1"/>
    <property type="molecule type" value="Genomic_DNA"/>
</dbReference>
<dbReference type="SUPFAM" id="SSF49842">
    <property type="entry name" value="TNF-like"/>
    <property type="match status" value="1"/>
</dbReference>
<accession>A0AAN8SC83</accession>
<protein>
    <recommendedName>
        <fullName evidence="2">C1q domain-containing protein</fullName>
    </recommendedName>
</protein>
<feature type="chain" id="PRO_5042818593" description="C1q domain-containing protein" evidence="1">
    <location>
        <begin position="18"/>
        <end position="166"/>
    </location>
</feature>
<proteinExistence type="predicted"/>
<sequence length="166" mass="17837">MQLLWVLLSLLVAVKSAVPDGPRLEGSKRFAQTVDCNGAVVFSAVTIPKKPSSASEKDRIINFDSSLIDKSVGFSRESGIFTTHCPGLYQFTFTATGDTSSRFSFRKRPSASTTSWKSIAVTEKSGGSHILFVDMEVGEQAAIFADAGSLSPSTSHSFSGYRVSKK</sequence>
<name>A0AAN8SC83_POLSC</name>
<feature type="domain" description="C1q" evidence="2">
    <location>
        <begin position="33"/>
        <end position="166"/>
    </location>
</feature>
<evidence type="ECO:0000313" key="5">
    <source>
        <dbReference type="Proteomes" id="UP001359485"/>
    </source>
</evidence>
<evidence type="ECO:0000259" key="2">
    <source>
        <dbReference type="SMART" id="SM00110"/>
    </source>
</evidence>
<feature type="signal peptide" evidence="1">
    <location>
        <begin position="1"/>
        <end position="17"/>
    </location>
</feature>
<evidence type="ECO:0000256" key="1">
    <source>
        <dbReference type="SAM" id="SignalP"/>
    </source>
</evidence>
<evidence type="ECO:0000313" key="6">
    <source>
        <dbReference type="Proteomes" id="UP001372834"/>
    </source>
</evidence>
<dbReference type="Gene3D" id="2.60.120.40">
    <property type="match status" value="1"/>
</dbReference>
<dbReference type="Proteomes" id="UP001359485">
    <property type="component" value="Unassembled WGS sequence"/>
</dbReference>
<comment type="caution">
    <text evidence="4">The sequence shown here is derived from an EMBL/GenBank/DDBJ whole genome shotgun (WGS) entry which is preliminary data.</text>
</comment>
<evidence type="ECO:0000313" key="4">
    <source>
        <dbReference type="EMBL" id="KAK6643319.1"/>
    </source>
</evidence>
<dbReference type="InterPro" id="IPR001073">
    <property type="entry name" value="C1q_dom"/>
</dbReference>